<evidence type="ECO:0000313" key="3">
    <source>
        <dbReference type="Proteomes" id="UP000613974"/>
    </source>
</evidence>
<feature type="chain" id="PRO_5047203869" evidence="1">
    <location>
        <begin position="31"/>
        <end position="153"/>
    </location>
</feature>
<dbReference type="InterPro" id="IPR036278">
    <property type="entry name" value="Sialidase_sf"/>
</dbReference>
<dbReference type="SUPFAM" id="SSF50939">
    <property type="entry name" value="Sialidases"/>
    <property type="match status" value="1"/>
</dbReference>
<feature type="signal peptide" evidence="1">
    <location>
        <begin position="1"/>
        <end position="30"/>
    </location>
</feature>
<name>A0ABQ3SNP7_9ACTN</name>
<dbReference type="RefSeq" id="WP_189746540.1">
    <property type="nucleotide sequence ID" value="NZ_BMRL01000022.1"/>
</dbReference>
<dbReference type="Proteomes" id="UP000613974">
    <property type="component" value="Unassembled WGS sequence"/>
</dbReference>
<organism evidence="2 3">
    <name type="scientific">Streptomyces nojiriensis</name>
    <dbReference type="NCBI Taxonomy" id="66374"/>
    <lineage>
        <taxon>Bacteria</taxon>
        <taxon>Bacillati</taxon>
        <taxon>Actinomycetota</taxon>
        <taxon>Actinomycetes</taxon>
        <taxon>Kitasatosporales</taxon>
        <taxon>Streptomycetaceae</taxon>
        <taxon>Streptomyces</taxon>
    </lineage>
</organism>
<proteinExistence type="predicted"/>
<dbReference type="GeneID" id="95587716"/>
<gene>
    <name evidence="2" type="ORF">Snoj_33530</name>
</gene>
<keyword evidence="1" id="KW-0732">Signal</keyword>
<keyword evidence="3" id="KW-1185">Reference proteome</keyword>
<comment type="caution">
    <text evidence="2">The sequence shown here is derived from an EMBL/GenBank/DDBJ whole genome shotgun (WGS) entry which is preliminary data.</text>
</comment>
<accession>A0ABQ3SNP7</accession>
<sequence>MDMKVWGKRAVTAGAMAMAVMGVVSGTANAAGSLPCGSGYSCDGYDPNTVSWDSGPDTDSSQSVTGTATVHLRSGKKNGQWYAWAKGTTQAKAGIWIDRSTDGGRTWDGMRGYIHLEGGEGNYTAMSYWPDGTHIRACINVEGVALKCTGWVS</sequence>
<protein>
    <submittedName>
        <fullName evidence="2">Uncharacterized protein</fullName>
    </submittedName>
</protein>
<reference evidence="3" key="1">
    <citation type="submission" date="2023-07" db="EMBL/GenBank/DDBJ databases">
        <title>Whole genome shotgun sequence of Streptomyces nojiriensis NBRC 13794.</title>
        <authorList>
            <person name="Komaki H."/>
            <person name="Tamura T."/>
        </authorList>
    </citation>
    <scope>NUCLEOTIDE SEQUENCE [LARGE SCALE GENOMIC DNA]</scope>
    <source>
        <strain evidence="3">NBRC 13794</strain>
    </source>
</reference>
<evidence type="ECO:0000256" key="1">
    <source>
        <dbReference type="SAM" id="SignalP"/>
    </source>
</evidence>
<evidence type="ECO:0000313" key="2">
    <source>
        <dbReference type="EMBL" id="GHI69435.1"/>
    </source>
</evidence>
<dbReference type="EMBL" id="BNEC01000005">
    <property type="protein sequence ID" value="GHI69435.1"/>
    <property type="molecule type" value="Genomic_DNA"/>
</dbReference>